<dbReference type="AlphaFoldDB" id="A0AAU9WFF6"/>
<evidence type="ECO:0000313" key="1">
    <source>
        <dbReference type="EMBL" id="CAH3115119.1"/>
    </source>
</evidence>
<organism evidence="1 2">
    <name type="scientific">Pocillopora meandrina</name>
    <dbReference type="NCBI Taxonomy" id="46732"/>
    <lineage>
        <taxon>Eukaryota</taxon>
        <taxon>Metazoa</taxon>
        <taxon>Cnidaria</taxon>
        <taxon>Anthozoa</taxon>
        <taxon>Hexacorallia</taxon>
        <taxon>Scleractinia</taxon>
        <taxon>Astrocoeniina</taxon>
        <taxon>Pocilloporidae</taxon>
        <taxon>Pocillopora</taxon>
    </lineage>
</organism>
<protein>
    <submittedName>
        <fullName evidence="1">Uncharacterized protein</fullName>
    </submittedName>
</protein>
<proteinExistence type="predicted"/>
<sequence length="85" mass="9814">MKIWNSHPTKVLKQSNFELRGCLSQPQLLHVEEPNDDGDAVNDVAVVQVLQKTHFTLLFCRGCKEIYKDLKRMCPAIFLLIKLFV</sequence>
<reference evidence="1 2" key="1">
    <citation type="submission" date="2022-05" db="EMBL/GenBank/DDBJ databases">
        <authorList>
            <consortium name="Genoscope - CEA"/>
            <person name="William W."/>
        </authorList>
    </citation>
    <scope>NUCLEOTIDE SEQUENCE [LARGE SCALE GENOMIC DNA]</scope>
</reference>
<accession>A0AAU9WFF6</accession>
<name>A0AAU9WFF6_9CNID</name>
<evidence type="ECO:0000313" key="2">
    <source>
        <dbReference type="Proteomes" id="UP001159428"/>
    </source>
</evidence>
<gene>
    <name evidence="1" type="ORF">PMEA_00005884</name>
</gene>
<keyword evidence="2" id="KW-1185">Reference proteome</keyword>
<dbReference type="Proteomes" id="UP001159428">
    <property type="component" value="Unassembled WGS sequence"/>
</dbReference>
<dbReference type="EMBL" id="CALNXJ010000014">
    <property type="protein sequence ID" value="CAH3115119.1"/>
    <property type="molecule type" value="Genomic_DNA"/>
</dbReference>
<comment type="caution">
    <text evidence="1">The sequence shown here is derived from an EMBL/GenBank/DDBJ whole genome shotgun (WGS) entry which is preliminary data.</text>
</comment>